<dbReference type="Gene3D" id="3.40.1170.60">
    <property type="match status" value="1"/>
</dbReference>
<evidence type="ECO:0000256" key="5">
    <source>
        <dbReference type="ARBA" id="ARBA00022490"/>
    </source>
</evidence>
<dbReference type="RefSeq" id="WP_184983126.1">
    <property type="nucleotide sequence ID" value="NZ_BAAALO010000092.1"/>
</dbReference>
<evidence type="ECO:0000256" key="10">
    <source>
        <dbReference type="ARBA" id="ARBA00022763"/>
    </source>
</evidence>
<sequence length="414" mass="44824">MSRKQVLRGGGEAIRRGVGDDTGCTILHVDMDAFYAGVELLERPELKGRPVIIGAAGARGVVLSATYEARAFGVHSAMPMTRARRLCPQAVVIPPSHGKYSEVSKGVMEIFHAITPEVEPIASDEAFLDVSGALRRLGPPARIAAMIRAQVAERHGITCSVGVAGSKFVAKLASRHCKPDGLLVVPVDKVVEFLHPLPVAALWGVGERTEQALLRLGIRTVGDLAQVPPATLQREFGAAGGHLAALAWGRDDRRVTAHVPDKSIGAEETFAYDVDDPEAIRRELLRLSERVAARLRRGGHVGRTVSVKLRRADFTTITRSRTLREATDVAKEIYATSCDLYAAAGLERVRLRLVGVRVENLRPAGSATRQLGLGERETGWREAEMAMDRAARRFGPEAVRPASLVRPPFDGMDL</sequence>
<keyword evidence="4 17" id="KW-0515">Mutator protein</keyword>
<dbReference type="Gene3D" id="3.30.1490.100">
    <property type="entry name" value="DNA polymerase, Y-family, little finger domain"/>
    <property type="match status" value="1"/>
</dbReference>
<evidence type="ECO:0000256" key="7">
    <source>
        <dbReference type="ARBA" id="ARBA00022695"/>
    </source>
</evidence>
<dbReference type="AlphaFoldDB" id="A0A7X0IG00"/>
<evidence type="ECO:0000256" key="12">
    <source>
        <dbReference type="ARBA" id="ARBA00022932"/>
    </source>
</evidence>
<keyword evidence="14 17" id="KW-0234">DNA repair</keyword>
<comment type="similarity">
    <text evidence="2 17">Belongs to the DNA polymerase type-Y family.</text>
</comment>
<dbReference type="InterPro" id="IPR001126">
    <property type="entry name" value="UmuC"/>
</dbReference>
<evidence type="ECO:0000256" key="11">
    <source>
        <dbReference type="ARBA" id="ARBA00022842"/>
    </source>
</evidence>
<keyword evidence="6 17" id="KW-0808">Transferase</keyword>
<keyword evidence="9 17" id="KW-0479">Metal-binding</keyword>
<reference evidence="19 20" key="1">
    <citation type="submission" date="2020-08" db="EMBL/GenBank/DDBJ databases">
        <title>Sequencing the genomes of 1000 actinobacteria strains.</title>
        <authorList>
            <person name="Klenk H.-P."/>
        </authorList>
    </citation>
    <scope>NUCLEOTIDE SEQUENCE [LARGE SCALE GENOMIC DNA]</scope>
    <source>
        <strain evidence="19 20">DSM 44936</strain>
    </source>
</reference>
<dbReference type="GO" id="GO:0009432">
    <property type="term" value="P:SOS response"/>
    <property type="evidence" value="ECO:0007669"/>
    <property type="project" value="TreeGrafter"/>
</dbReference>
<keyword evidence="11 17" id="KW-0460">Magnesium</keyword>
<name>A0A7X0IG00_9ACTN</name>
<protein>
    <recommendedName>
        <fullName evidence="17">DNA polymerase IV</fullName>
        <shortName evidence="17">Pol IV</shortName>
        <ecNumber evidence="17">2.7.7.7</ecNumber>
    </recommendedName>
</protein>
<dbReference type="FunFam" id="3.40.1170.60:FF:000001">
    <property type="entry name" value="DNA polymerase IV"/>
    <property type="match status" value="1"/>
</dbReference>
<dbReference type="GO" id="GO:0003887">
    <property type="term" value="F:DNA-directed DNA polymerase activity"/>
    <property type="evidence" value="ECO:0007669"/>
    <property type="project" value="UniProtKB-UniRule"/>
</dbReference>
<dbReference type="NCBIfam" id="NF003015">
    <property type="entry name" value="PRK03858.1"/>
    <property type="match status" value="1"/>
</dbReference>
<dbReference type="InterPro" id="IPR017961">
    <property type="entry name" value="DNA_pol_Y-fam_little_finger"/>
</dbReference>
<gene>
    <name evidence="17" type="primary">dinB</name>
    <name evidence="19" type="ORF">BJ992_003967</name>
</gene>
<keyword evidence="5 17" id="KW-0963">Cytoplasm</keyword>
<evidence type="ECO:0000259" key="18">
    <source>
        <dbReference type="PROSITE" id="PS50173"/>
    </source>
</evidence>
<evidence type="ECO:0000256" key="17">
    <source>
        <dbReference type="HAMAP-Rule" id="MF_01113"/>
    </source>
</evidence>
<dbReference type="Gene3D" id="3.30.70.270">
    <property type="match status" value="1"/>
</dbReference>
<feature type="active site" evidence="17">
    <location>
        <position position="125"/>
    </location>
</feature>
<dbReference type="Pfam" id="PF00817">
    <property type="entry name" value="IMS"/>
    <property type="match status" value="1"/>
</dbReference>
<dbReference type="InterPro" id="IPR053848">
    <property type="entry name" value="IMS_HHH_1"/>
</dbReference>
<dbReference type="PANTHER" id="PTHR11076">
    <property type="entry name" value="DNA REPAIR POLYMERASE UMUC / TRANSFERASE FAMILY MEMBER"/>
    <property type="match status" value="1"/>
</dbReference>
<dbReference type="InterPro" id="IPR022880">
    <property type="entry name" value="DNApol_IV"/>
</dbReference>
<feature type="domain" description="UmuC" evidence="18">
    <location>
        <begin position="26"/>
        <end position="206"/>
    </location>
</feature>
<evidence type="ECO:0000313" key="20">
    <source>
        <dbReference type="Proteomes" id="UP000555564"/>
    </source>
</evidence>
<comment type="subcellular location">
    <subcellularLocation>
        <location evidence="1 17">Cytoplasm</location>
    </subcellularLocation>
</comment>
<evidence type="ECO:0000256" key="1">
    <source>
        <dbReference type="ARBA" id="ARBA00004496"/>
    </source>
</evidence>
<keyword evidence="10 17" id="KW-0227">DNA damage</keyword>
<dbReference type="GO" id="GO:0006261">
    <property type="term" value="P:DNA-templated DNA replication"/>
    <property type="evidence" value="ECO:0007669"/>
    <property type="project" value="UniProtKB-UniRule"/>
</dbReference>
<keyword evidence="7 17" id="KW-0548">Nucleotidyltransferase</keyword>
<evidence type="ECO:0000313" key="19">
    <source>
        <dbReference type="EMBL" id="MBB6474536.1"/>
    </source>
</evidence>
<dbReference type="InterPro" id="IPR050116">
    <property type="entry name" value="DNA_polymerase-Y"/>
</dbReference>
<dbReference type="EMBL" id="JACHIU010000001">
    <property type="protein sequence ID" value="MBB6474536.1"/>
    <property type="molecule type" value="Genomic_DNA"/>
</dbReference>
<feature type="site" description="Substrate discrimination" evidence="17">
    <location>
        <position position="35"/>
    </location>
</feature>
<evidence type="ECO:0000256" key="16">
    <source>
        <dbReference type="ARBA" id="ARBA00049244"/>
    </source>
</evidence>
<evidence type="ECO:0000256" key="4">
    <source>
        <dbReference type="ARBA" id="ARBA00022457"/>
    </source>
</evidence>
<dbReference type="InterPro" id="IPR043128">
    <property type="entry name" value="Rev_trsase/Diguanyl_cyclase"/>
</dbReference>
<evidence type="ECO:0000256" key="9">
    <source>
        <dbReference type="ARBA" id="ARBA00022723"/>
    </source>
</evidence>
<proteinExistence type="inferred from homology"/>
<dbReference type="HAMAP" id="MF_01113">
    <property type="entry name" value="DNApol_IV"/>
    <property type="match status" value="1"/>
</dbReference>
<comment type="catalytic activity">
    <reaction evidence="16 17">
        <text>DNA(n) + a 2'-deoxyribonucleoside 5'-triphosphate = DNA(n+1) + diphosphate</text>
        <dbReference type="Rhea" id="RHEA:22508"/>
        <dbReference type="Rhea" id="RHEA-COMP:17339"/>
        <dbReference type="Rhea" id="RHEA-COMP:17340"/>
        <dbReference type="ChEBI" id="CHEBI:33019"/>
        <dbReference type="ChEBI" id="CHEBI:61560"/>
        <dbReference type="ChEBI" id="CHEBI:173112"/>
        <dbReference type="EC" id="2.7.7.7"/>
    </reaction>
</comment>
<evidence type="ECO:0000256" key="2">
    <source>
        <dbReference type="ARBA" id="ARBA00010945"/>
    </source>
</evidence>
<dbReference type="GO" id="GO:0003684">
    <property type="term" value="F:damaged DNA binding"/>
    <property type="evidence" value="ECO:0007669"/>
    <property type="project" value="InterPro"/>
</dbReference>
<feature type="binding site" evidence="17">
    <location>
        <position position="124"/>
    </location>
    <ligand>
        <name>Mg(2+)</name>
        <dbReference type="ChEBI" id="CHEBI:18420"/>
    </ligand>
</feature>
<dbReference type="Proteomes" id="UP000555564">
    <property type="component" value="Unassembled WGS sequence"/>
</dbReference>
<dbReference type="SUPFAM" id="SSF100879">
    <property type="entry name" value="Lesion bypass DNA polymerase (Y-family), little finger domain"/>
    <property type="match status" value="1"/>
</dbReference>
<dbReference type="Gene3D" id="1.10.150.20">
    <property type="entry name" value="5' to 3' exonuclease, C-terminal subdomain"/>
    <property type="match status" value="1"/>
</dbReference>
<accession>A0A7X0IG00</accession>
<dbReference type="SUPFAM" id="SSF56672">
    <property type="entry name" value="DNA/RNA polymerases"/>
    <property type="match status" value="1"/>
</dbReference>
<evidence type="ECO:0000256" key="8">
    <source>
        <dbReference type="ARBA" id="ARBA00022705"/>
    </source>
</evidence>
<dbReference type="GO" id="GO:0042276">
    <property type="term" value="P:error-prone translesion synthesis"/>
    <property type="evidence" value="ECO:0007669"/>
    <property type="project" value="TreeGrafter"/>
</dbReference>
<keyword evidence="12 17" id="KW-0239">DNA-directed DNA polymerase</keyword>
<dbReference type="InterPro" id="IPR043502">
    <property type="entry name" value="DNA/RNA_pol_sf"/>
</dbReference>
<dbReference type="InterPro" id="IPR036775">
    <property type="entry name" value="DNA_pol_Y-fam_lit_finger_sf"/>
</dbReference>
<dbReference type="CDD" id="cd03586">
    <property type="entry name" value="PolY_Pol_IV_kappa"/>
    <property type="match status" value="1"/>
</dbReference>
<comment type="cofactor">
    <cofactor evidence="17">
        <name>Mg(2+)</name>
        <dbReference type="ChEBI" id="CHEBI:18420"/>
    </cofactor>
    <text evidence="17">Binds 2 magnesium ions per subunit.</text>
</comment>
<dbReference type="PANTHER" id="PTHR11076:SF33">
    <property type="entry name" value="DNA POLYMERASE KAPPA"/>
    <property type="match status" value="1"/>
</dbReference>
<dbReference type="FunFam" id="3.30.1490.100:FF:000004">
    <property type="entry name" value="DNA polymerase IV"/>
    <property type="match status" value="1"/>
</dbReference>
<dbReference type="GO" id="GO:0000287">
    <property type="term" value="F:magnesium ion binding"/>
    <property type="evidence" value="ECO:0007669"/>
    <property type="project" value="UniProtKB-UniRule"/>
</dbReference>
<feature type="binding site" evidence="17">
    <location>
        <position position="30"/>
    </location>
    <ligand>
        <name>Mg(2+)</name>
        <dbReference type="ChEBI" id="CHEBI:18420"/>
    </ligand>
</feature>
<dbReference type="Pfam" id="PF21999">
    <property type="entry name" value="IMS_HHH_1"/>
    <property type="match status" value="1"/>
</dbReference>
<dbReference type="NCBIfam" id="NF002677">
    <property type="entry name" value="PRK02406.1"/>
    <property type="match status" value="1"/>
</dbReference>
<evidence type="ECO:0000256" key="14">
    <source>
        <dbReference type="ARBA" id="ARBA00023204"/>
    </source>
</evidence>
<dbReference type="GO" id="GO:0005829">
    <property type="term" value="C:cytosol"/>
    <property type="evidence" value="ECO:0007669"/>
    <property type="project" value="TreeGrafter"/>
</dbReference>
<evidence type="ECO:0000256" key="15">
    <source>
        <dbReference type="ARBA" id="ARBA00025589"/>
    </source>
</evidence>
<dbReference type="PROSITE" id="PS50173">
    <property type="entry name" value="UMUC"/>
    <property type="match status" value="1"/>
</dbReference>
<keyword evidence="8 17" id="KW-0235">DNA replication</keyword>
<comment type="caution">
    <text evidence="19">The sequence shown here is derived from an EMBL/GenBank/DDBJ whole genome shotgun (WGS) entry which is preliminary data.</text>
</comment>
<keyword evidence="20" id="KW-1185">Reference proteome</keyword>
<evidence type="ECO:0000256" key="3">
    <source>
        <dbReference type="ARBA" id="ARBA00011245"/>
    </source>
</evidence>
<comment type="subunit">
    <text evidence="3 17">Monomer.</text>
</comment>
<dbReference type="Pfam" id="PF11799">
    <property type="entry name" value="IMS_C"/>
    <property type="match status" value="1"/>
</dbReference>
<organism evidence="19 20">
    <name type="scientific">Sphaerisporangium rubeum</name>
    <dbReference type="NCBI Taxonomy" id="321317"/>
    <lineage>
        <taxon>Bacteria</taxon>
        <taxon>Bacillati</taxon>
        <taxon>Actinomycetota</taxon>
        <taxon>Actinomycetes</taxon>
        <taxon>Streptosporangiales</taxon>
        <taxon>Streptosporangiaceae</taxon>
        <taxon>Sphaerisporangium</taxon>
    </lineage>
</organism>
<comment type="function">
    <text evidence="15 17">Poorly processive, error-prone DNA polymerase involved in untargeted mutagenesis. Copies undamaged DNA at stalled replication forks, which arise in vivo from mismatched or misaligned primer ends. These misaligned primers can be extended by PolIV. Exhibits no 3'-5' exonuclease (proofreading) activity. May be involved in translesional synthesis, in conjunction with the beta clamp from PolIII.</text>
</comment>
<keyword evidence="13 17" id="KW-0238">DNA-binding</keyword>
<dbReference type="GO" id="GO:0006281">
    <property type="term" value="P:DNA repair"/>
    <property type="evidence" value="ECO:0007669"/>
    <property type="project" value="UniProtKB-UniRule"/>
</dbReference>
<evidence type="ECO:0000256" key="13">
    <source>
        <dbReference type="ARBA" id="ARBA00023125"/>
    </source>
</evidence>
<evidence type="ECO:0000256" key="6">
    <source>
        <dbReference type="ARBA" id="ARBA00022679"/>
    </source>
</evidence>
<dbReference type="EC" id="2.7.7.7" evidence="17"/>